<reference evidence="1" key="1">
    <citation type="submission" date="2016-04" db="EMBL/GenBank/DDBJ databases">
        <authorList>
            <person name="Evans L.H."/>
            <person name="Alamgir A."/>
            <person name="Owens N."/>
            <person name="Weber N.D."/>
            <person name="Virtaneva K."/>
            <person name="Barbian K."/>
            <person name="Babar A."/>
            <person name="Rosenke K."/>
        </authorList>
    </citation>
    <scope>NUCLEOTIDE SEQUENCE</scope>
    <source>
        <strain evidence="1">Nono1</strain>
    </source>
</reference>
<dbReference type="EMBL" id="LT559118">
    <property type="protein sequence ID" value="SBO94718.1"/>
    <property type="molecule type" value="Genomic_DNA"/>
</dbReference>
<dbReference type="AlphaFoldDB" id="A0A1M4E7J2"/>
<proteinExistence type="predicted"/>
<gene>
    <name evidence="1" type="ORF">BN4615_P4234</name>
</gene>
<sequence>MKRLATVALILPALLVGCQEGASSSQKYSTGGDPTDSPCDRVVSALGYAGLMLEPKGQEERQNFEDAVLGRLAEANGITREFGDRLPGSLRDAAETVKSTTAALSKSGVPRERQVALLKQYRAAADRIVAECGG</sequence>
<protein>
    <recommendedName>
        <fullName evidence="2">Lipoprotein</fullName>
    </recommendedName>
</protein>
<dbReference type="PROSITE" id="PS51257">
    <property type="entry name" value="PROKAR_LIPOPROTEIN"/>
    <property type="match status" value="1"/>
</dbReference>
<evidence type="ECO:0008006" key="2">
    <source>
        <dbReference type="Google" id="ProtNLM"/>
    </source>
</evidence>
<dbReference type="RefSeq" id="WP_225274097.1">
    <property type="nucleotide sequence ID" value="NZ_CP084058.1"/>
</dbReference>
<accession>A0A1M4E7J2</accession>
<organism evidence="1">
    <name type="scientific">Nonomuraea gerenzanensis</name>
    <dbReference type="NCBI Taxonomy" id="93944"/>
    <lineage>
        <taxon>Bacteria</taxon>
        <taxon>Bacillati</taxon>
        <taxon>Actinomycetota</taxon>
        <taxon>Actinomycetes</taxon>
        <taxon>Streptosporangiales</taxon>
        <taxon>Streptosporangiaceae</taxon>
        <taxon>Nonomuraea</taxon>
    </lineage>
</organism>
<name>A0A1M4E7J2_9ACTN</name>
<evidence type="ECO:0000313" key="1">
    <source>
        <dbReference type="EMBL" id="SBO94718.1"/>
    </source>
</evidence>